<evidence type="ECO:0000256" key="1">
    <source>
        <dbReference type="SAM" id="MobiDB-lite"/>
    </source>
</evidence>
<dbReference type="EMBL" id="RQTK01000467">
    <property type="protein sequence ID" value="RUS79165.1"/>
    <property type="molecule type" value="Genomic_DNA"/>
</dbReference>
<feature type="compositionally biased region" description="Polar residues" evidence="1">
    <location>
        <begin position="53"/>
        <end position="66"/>
    </location>
</feature>
<proteinExistence type="predicted"/>
<reference evidence="2 3" key="1">
    <citation type="submission" date="2019-01" db="EMBL/GenBank/DDBJ databases">
        <title>A draft genome assembly of the solar-powered sea slug Elysia chlorotica.</title>
        <authorList>
            <person name="Cai H."/>
            <person name="Li Q."/>
            <person name="Fang X."/>
            <person name="Li J."/>
            <person name="Curtis N.E."/>
            <person name="Altenburger A."/>
            <person name="Shibata T."/>
            <person name="Feng M."/>
            <person name="Maeda T."/>
            <person name="Schwartz J.A."/>
            <person name="Shigenobu S."/>
            <person name="Lundholm N."/>
            <person name="Nishiyama T."/>
            <person name="Yang H."/>
            <person name="Hasebe M."/>
            <person name="Li S."/>
            <person name="Pierce S.K."/>
            <person name="Wang J."/>
        </authorList>
    </citation>
    <scope>NUCLEOTIDE SEQUENCE [LARGE SCALE GENOMIC DNA]</scope>
    <source>
        <strain evidence="2">EC2010</strain>
        <tissue evidence="2">Whole organism of an adult</tissue>
    </source>
</reference>
<feature type="region of interest" description="Disordered" evidence="1">
    <location>
        <begin position="23"/>
        <end position="74"/>
    </location>
</feature>
<keyword evidence="3" id="KW-1185">Reference proteome</keyword>
<dbReference type="Proteomes" id="UP000271974">
    <property type="component" value="Unassembled WGS sequence"/>
</dbReference>
<sequence>MCSHATESQILYESESLARIAVQVALPPTSSDDEEDDKAEEQKVQPKHCYFSTEGNSKSPEGQPNQDKAIYSKDIHSGKKTTMFADRIVKCSGNEESNRDSDYVFKEKLRSPNASLPDLFKLAEEKETSHFDDNSQAKIKESSHFRSPIGHGISCDKPSPHTYSCLKARSPRTTLAKDVCDNTRSENPRKESTCETRCHRFKSTTQCLSLPVAVKVETLNSKSKSCPSSENNKLVSEAPRRVKIEKRSLAFQDLLKKF</sequence>
<comment type="caution">
    <text evidence="2">The sequence shown here is derived from an EMBL/GenBank/DDBJ whole genome shotgun (WGS) entry which is preliminary data.</text>
</comment>
<organism evidence="2 3">
    <name type="scientific">Elysia chlorotica</name>
    <name type="common">Eastern emerald elysia</name>
    <name type="synonym">Sea slug</name>
    <dbReference type="NCBI Taxonomy" id="188477"/>
    <lineage>
        <taxon>Eukaryota</taxon>
        <taxon>Metazoa</taxon>
        <taxon>Spiralia</taxon>
        <taxon>Lophotrochozoa</taxon>
        <taxon>Mollusca</taxon>
        <taxon>Gastropoda</taxon>
        <taxon>Heterobranchia</taxon>
        <taxon>Euthyneura</taxon>
        <taxon>Panpulmonata</taxon>
        <taxon>Sacoglossa</taxon>
        <taxon>Placobranchoidea</taxon>
        <taxon>Plakobranchidae</taxon>
        <taxon>Elysia</taxon>
    </lineage>
</organism>
<dbReference type="AlphaFoldDB" id="A0A433TC41"/>
<accession>A0A433TC41</accession>
<evidence type="ECO:0000313" key="3">
    <source>
        <dbReference type="Proteomes" id="UP000271974"/>
    </source>
</evidence>
<gene>
    <name evidence="2" type="ORF">EGW08_013073</name>
</gene>
<evidence type="ECO:0000313" key="2">
    <source>
        <dbReference type="EMBL" id="RUS79165.1"/>
    </source>
</evidence>
<name>A0A433TC41_ELYCH</name>
<protein>
    <submittedName>
        <fullName evidence="2">Uncharacterized protein</fullName>
    </submittedName>
</protein>